<reference evidence="1" key="1">
    <citation type="submission" date="2021-01" db="EMBL/GenBank/DDBJ databases">
        <authorList>
            <person name="Corre E."/>
            <person name="Pelletier E."/>
            <person name="Niang G."/>
            <person name="Scheremetjew M."/>
            <person name="Finn R."/>
            <person name="Kale V."/>
            <person name="Holt S."/>
            <person name="Cochrane G."/>
            <person name="Meng A."/>
            <person name="Brown T."/>
            <person name="Cohen L."/>
        </authorList>
    </citation>
    <scope>NUCLEOTIDE SEQUENCE</scope>
    <source>
        <strain evidence="1">CCMP1594</strain>
    </source>
</reference>
<accession>A0A7S4C767</accession>
<dbReference type="AlphaFoldDB" id="A0A7S4C767"/>
<proteinExistence type="predicted"/>
<name>A0A7S4C767_9EUGL</name>
<organism evidence="1">
    <name type="scientific">Eutreptiella gymnastica</name>
    <dbReference type="NCBI Taxonomy" id="73025"/>
    <lineage>
        <taxon>Eukaryota</taxon>
        <taxon>Discoba</taxon>
        <taxon>Euglenozoa</taxon>
        <taxon>Euglenida</taxon>
        <taxon>Spirocuta</taxon>
        <taxon>Euglenophyceae</taxon>
        <taxon>Eutreptiales</taxon>
        <taxon>Eutreptiaceae</taxon>
        <taxon>Eutreptiella</taxon>
    </lineage>
</organism>
<evidence type="ECO:0000313" key="1">
    <source>
        <dbReference type="EMBL" id="CAE0788948.1"/>
    </source>
</evidence>
<dbReference type="EMBL" id="HBJA01000267">
    <property type="protein sequence ID" value="CAE0788948.1"/>
    <property type="molecule type" value="Transcribed_RNA"/>
</dbReference>
<gene>
    <name evidence="1" type="ORF">EGYM00163_LOCUS60</name>
</gene>
<sequence>MGLGGIRLLSHTALLPGGGEGGMQCGRVPQQYWYTPQIAVITIQEGEFRQPHHRPSFLPGQFLLSHMHAARRQRRLSSSDLRAVHHHKGCAGDKQMRLYF</sequence>
<protein>
    <submittedName>
        <fullName evidence="1">Uncharacterized protein</fullName>
    </submittedName>
</protein>